<dbReference type="PANTHER" id="PTHR33265">
    <property type="entry name" value="AVR9/CF-9 RAPIDLY ELICITED PROTEIN-RELATED"/>
    <property type="match status" value="1"/>
</dbReference>
<evidence type="ECO:0000256" key="1">
    <source>
        <dbReference type="SAM" id="MobiDB-lite"/>
    </source>
</evidence>
<dbReference type="OrthoDB" id="696337at2759"/>
<dbReference type="AlphaFoldDB" id="A0A9N7NAL5"/>
<proteinExistence type="predicted"/>
<dbReference type="Proteomes" id="UP001153555">
    <property type="component" value="Unassembled WGS sequence"/>
</dbReference>
<dbReference type="EMBL" id="CACSLK010027624">
    <property type="protein sequence ID" value="CAA0826909.1"/>
    <property type="molecule type" value="Genomic_DNA"/>
</dbReference>
<evidence type="ECO:0000313" key="2">
    <source>
        <dbReference type="EMBL" id="CAA0826909.1"/>
    </source>
</evidence>
<sequence length="217" mass="24560">MDSITFQDFLLKLSLHTSIIKHNAAYPRPRKSHRKSEHNFPAAADKFWHVLRAAYFVLRKNISKPKLLADLTAAMKRGKIAGKSTIQNIMFPGGVGDPPGDEDGGSDGGDRQIPSGEYEFSCSNTPQQQAFRLPFRLNKRKRSPSPPRAAVEPDEEELFAAAMEIVRRTPEVRQLRVTDSPFPVVEAEEDDGRVDEAAEKFIMRFYRELKRQNTMAC</sequence>
<dbReference type="PANTHER" id="PTHR33265:SF26">
    <property type="entry name" value="OS06G0554600 PROTEIN"/>
    <property type="match status" value="1"/>
</dbReference>
<comment type="caution">
    <text evidence="2">The sequence shown here is derived from an EMBL/GenBank/DDBJ whole genome shotgun (WGS) entry which is preliminary data.</text>
</comment>
<evidence type="ECO:0008006" key="4">
    <source>
        <dbReference type="Google" id="ProtNLM"/>
    </source>
</evidence>
<organism evidence="2 3">
    <name type="scientific">Striga hermonthica</name>
    <name type="common">Purple witchweed</name>
    <name type="synonym">Buchnera hermonthica</name>
    <dbReference type="NCBI Taxonomy" id="68872"/>
    <lineage>
        <taxon>Eukaryota</taxon>
        <taxon>Viridiplantae</taxon>
        <taxon>Streptophyta</taxon>
        <taxon>Embryophyta</taxon>
        <taxon>Tracheophyta</taxon>
        <taxon>Spermatophyta</taxon>
        <taxon>Magnoliopsida</taxon>
        <taxon>eudicotyledons</taxon>
        <taxon>Gunneridae</taxon>
        <taxon>Pentapetalae</taxon>
        <taxon>asterids</taxon>
        <taxon>lamiids</taxon>
        <taxon>Lamiales</taxon>
        <taxon>Orobanchaceae</taxon>
        <taxon>Buchnereae</taxon>
        <taxon>Striga</taxon>
    </lineage>
</organism>
<evidence type="ECO:0000313" key="3">
    <source>
        <dbReference type="Proteomes" id="UP001153555"/>
    </source>
</evidence>
<feature type="region of interest" description="Disordered" evidence="1">
    <location>
        <begin position="89"/>
        <end position="125"/>
    </location>
</feature>
<protein>
    <recommendedName>
        <fullName evidence="4">Avr9/Cf-9 rapidly elicited protein 146</fullName>
    </recommendedName>
</protein>
<gene>
    <name evidence="2" type="ORF">SHERM_02102</name>
</gene>
<accession>A0A9N7NAL5</accession>
<name>A0A9N7NAL5_STRHE</name>
<reference evidence="2" key="1">
    <citation type="submission" date="2019-12" db="EMBL/GenBank/DDBJ databases">
        <authorList>
            <person name="Scholes J."/>
        </authorList>
    </citation>
    <scope>NUCLEOTIDE SEQUENCE</scope>
</reference>
<keyword evidence="3" id="KW-1185">Reference proteome</keyword>